<comment type="caution">
    <text evidence="2">The sequence shown here is derived from an EMBL/GenBank/DDBJ whole genome shotgun (WGS) entry which is preliminary data.</text>
</comment>
<keyword evidence="3" id="KW-1185">Reference proteome</keyword>
<keyword evidence="2" id="KW-0346">Stress response</keyword>
<organism evidence="2 3">
    <name type="scientific">Penicillium alfredii</name>
    <dbReference type="NCBI Taxonomy" id="1506179"/>
    <lineage>
        <taxon>Eukaryota</taxon>
        <taxon>Fungi</taxon>
        <taxon>Dikarya</taxon>
        <taxon>Ascomycota</taxon>
        <taxon>Pezizomycotina</taxon>
        <taxon>Eurotiomycetes</taxon>
        <taxon>Eurotiomycetidae</taxon>
        <taxon>Eurotiales</taxon>
        <taxon>Aspergillaceae</taxon>
        <taxon>Penicillium</taxon>
    </lineage>
</organism>
<gene>
    <name evidence="2" type="ORF">NUU61_008172</name>
</gene>
<name>A0A9W9JZ55_9EURO</name>
<dbReference type="InterPro" id="IPR007250">
    <property type="entry name" value="HSP9_HSP12"/>
</dbReference>
<accession>A0A9W9JZ55</accession>
<feature type="compositionally biased region" description="Basic and acidic residues" evidence="1">
    <location>
        <begin position="25"/>
        <end position="53"/>
    </location>
</feature>
<protein>
    <submittedName>
        <fullName evidence="2">Heat shock protein 9/12</fullName>
    </submittedName>
</protein>
<evidence type="ECO:0000313" key="3">
    <source>
        <dbReference type="Proteomes" id="UP001141434"/>
    </source>
</evidence>
<dbReference type="Gene3D" id="6.10.280.100">
    <property type="match status" value="1"/>
</dbReference>
<proteinExistence type="predicted"/>
<dbReference type="RefSeq" id="XP_056508990.1">
    <property type="nucleotide sequence ID" value="XM_056658697.1"/>
</dbReference>
<dbReference type="Pfam" id="PF04119">
    <property type="entry name" value="HSP9_HSP12"/>
    <property type="match status" value="1"/>
</dbReference>
<feature type="region of interest" description="Disordered" evidence="1">
    <location>
        <begin position="65"/>
        <end position="90"/>
    </location>
</feature>
<feature type="compositionally biased region" description="Basic and acidic residues" evidence="1">
    <location>
        <begin position="1"/>
        <end position="17"/>
    </location>
</feature>
<evidence type="ECO:0000256" key="1">
    <source>
        <dbReference type="SAM" id="MobiDB-lite"/>
    </source>
</evidence>
<feature type="region of interest" description="Disordered" evidence="1">
    <location>
        <begin position="1"/>
        <end position="53"/>
    </location>
</feature>
<evidence type="ECO:0000313" key="2">
    <source>
        <dbReference type="EMBL" id="KAJ5086865.1"/>
    </source>
</evidence>
<dbReference type="EMBL" id="JAPMSZ010000010">
    <property type="protein sequence ID" value="KAJ5086865.1"/>
    <property type="molecule type" value="Genomic_DNA"/>
</dbReference>
<dbReference type="PIRSF" id="PIRSF002590">
    <property type="entry name" value="HSP9/HSP12_fun"/>
    <property type="match status" value="1"/>
</dbReference>
<reference evidence="2" key="1">
    <citation type="submission" date="2022-11" db="EMBL/GenBank/DDBJ databases">
        <authorList>
            <person name="Petersen C."/>
        </authorList>
    </citation>
    <scope>NUCLEOTIDE SEQUENCE</scope>
    <source>
        <strain evidence="2">IBT 34128</strain>
    </source>
</reference>
<dbReference type="AlphaFoldDB" id="A0A9W9JZ55"/>
<reference evidence="2" key="2">
    <citation type="journal article" date="2023" name="IMA Fungus">
        <title>Comparative genomic study of the Penicillium genus elucidates a diverse pangenome and 15 lateral gene transfer events.</title>
        <authorList>
            <person name="Petersen C."/>
            <person name="Sorensen T."/>
            <person name="Nielsen M.R."/>
            <person name="Sondergaard T.E."/>
            <person name="Sorensen J.L."/>
            <person name="Fitzpatrick D.A."/>
            <person name="Frisvad J.C."/>
            <person name="Nielsen K.L."/>
        </authorList>
    </citation>
    <scope>NUCLEOTIDE SEQUENCE</scope>
    <source>
        <strain evidence="2">IBT 34128</strain>
    </source>
</reference>
<dbReference type="GeneID" id="81397866"/>
<sequence length="90" mass="9656">MSDTARKDFTTKAKEEITPDSTKSTQDKVKEAVTDTSDRVTRGFQTDDSKGGAQEAFDKTQRAYDNHAHGGASNSIGDKVKDALGFGGNN</sequence>
<dbReference type="Proteomes" id="UP001141434">
    <property type="component" value="Unassembled WGS sequence"/>
</dbReference>
<dbReference type="OrthoDB" id="2348401at2759"/>